<dbReference type="PROSITE" id="PS00463">
    <property type="entry name" value="ZN2_CY6_FUNGAL_1"/>
    <property type="match status" value="1"/>
</dbReference>
<organism evidence="4 5">
    <name type="scientific">Dactylonectria macrodidyma</name>
    <dbReference type="NCBI Taxonomy" id="307937"/>
    <lineage>
        <taxon>Eukaryota</taxon>
        <taxon>Fungi</taxon>
        <taxon>Dikarya</taxon>
        <taxon>Ascomycota</taxon>
        <taxon>Pezizomycotina</taxon>
        <taxon>Sordariomycetes</taxon>
        <taxon>Hypocreomycetidae</taxon>
        <taxon>Hypocreales</taxon>
        <taxon>Nectriaceae</taxon>
        <taxon>Dactylonectria</taxon>
    </lineage>
</organism>
<dbReference type="CDD" id="cd00067">
    <property type="entry name" value="GAL4"/>
    <property type="match status" value="1"/>
</dbReference>
<feature type="region of interest" description="Disordered" evidence="2">
    <location>
        <begin position="62"/>
        <end position="112"/>
    </location>
</feature>
<keyword evidence="5" id="KW-1185">Reference proteome</keyword>
<feature type="compositionally biased region" description="Basic residues" evidence="2">
    <location>
        <begin position="16"/>
        <end position="27"/>
    </location>
</feature>
<name>A0A9P9ISR0_9HYPO</name>
<feature type="domain" description="Zn(2)-C6 fungal-type" evidence="3">
    <location>
        <begin position="27"/>
        <end position="57"/>
    </location>
</feature>
<comment type="caution">
    <text evidence="4">The sequence shown here is derived from an EMBL/GenBank/DDBJ whole genome shotgun (WGS) entry which is preliminary data.</text>
</comment>
<dbReference type="Pfam" id="PF00172">
    <property type="entry name" value="Zn_clus"/>
    <property type="match status" value="1"/>
</dbReference>
<dbReference type="OrthoDB" id="4937900at2759"/>
<evidence type="ECO:0000313" key="5">
    <source>
        <dbReference type="Proteomes" id="UP000738349"/>
    </source>
</evidence>
<evidence type="ECO:0000259" key="3">
    <source>
        <dbReference type="PROSITE" id="PS50048"/>
    </source>
</evidence>
<dbReference type="PANTHER" id="PTHR47784">
    <property type="entry name" value="STEROL UPTAKE CONTROL PROTEIN 2"/>
    <property type="match status" value="1"/>
</dbReference>
<gene>
    <name evidence="4" type="ORF">EDB81DRAFT_807864</name>
</gene>
<dbReference type="Gene3D" id="4.10.240.10">
    <property type="entry name" value="Zn(2)-C6 fungal-type DNA-binding domain"/>
    <property type="match status" value="1"/>
</dbReference>
<evidence type="ECO:0000256" key="2">
    <source>
        <dbReference type="SAM" id="MobiDB-lite"/>
    </source>
</evidence>
<dbReference type="InterPro" id="IPR053157">
    <property type="entry name" value="Sterol_Uptake_Regulator"/>
</dbReference>
<dbReference type="SUPFAM" id="SSF57701">
    <property type="entry name" value="Zn2/Cys6 DNA-binding domain"/>
    <property type="match status" value="1"/>
</dbReference>
<accession>A0A9P9ISR0</accession>
<dbReference type="EMBL" id="JAGMUV010000017">
    <property type="protein sequence ID" value="KAH7131056.1"/>
    <property type="molecule type" value="Genomic_DNA"/>
</dbReference>
<keyword evidence="1" id="KW-0539">Nucleus</keyword>
<protein>
    <recommendedName>
        <fullName evidence="3">Zn(2)-C6 fungal-type domain-containing protein</fullName>
    </recommendedName>
</protein>
<reference evidence="4" key="1">
    <citation type="journal article" date="2021" name="Nat. Commun.">
        <title>Genetic determinants of endophytism in the Arabidopsis root mycobiome.</title>
        <authorList>
            <person name="Mesny F."/>
            <person name="Miyauchi S."/>
            <person name="Thiergart T."/>
            <person name="Pickel B."/>
            <person name="Atanasova L."/>
            <person name="Karlsson M."/>
            <person name="Huettel B."/>
            <person name="Barry K.W."/>
            <person name="Haridas S."/>
            <person name="Chen C."/>
            <person name="Bauer D."/>
            <person name="Andreopoulos W."/>
            <person name="Pangilinan J."/>
            <person name="LaButti K."/>
            <person name="Riley R."/>
            <person name="Lipzen A."/>
            <person name="Clum A."/>
            <person name="Drula E."/>
            <person name="Henrissat B."/>
            <person name="Kohler A."/>
            <person name="Grigoriev I.V."/>
            <person name="Martin F.M."/>
            <person name="Hacquard S."/>
        </authorList>
    </citation>
    <scope>NUCLEOTIDE SEQUENCE</scope>
    <source>
        <strain evidence="4">MPI-CAGE-AT-0147</strain>
    </source>
</reference>
<sequence length="419" mass="46806">MASNSSDKPARDPAIKPRRSHRKSRNGCRVCKGRHMKCDETRPACINCSVAGRQCEYRSVASSRPKVPNESGGFLAPSPISHDSNLSPSPVTTSASSPSHHRQHPEVYSGPPIPVPEGPSLFTLEHLAFFHHAQHYFDDVLMAEGSTVYTAAVTIEYGLQAPYLMNELLAIAALHLGHLHPGRLDYQQHATALQTRALSSFNDAKEDVSAATCIPMFIFSSMLGLHVLHDTLRNRPDNFSVFLDQFMGYIFLHRGVSAVTNRSWSVIKESKLNTIISHIEDAYNNGSDGAEEVNVLYEMVNESHLSEASMKTYHQAIRTLRGTLNLHRTLTERSPQSSEGPFTFCITVNEEYIDYLKQRRPEALVILAFYATMLHWSRSSWIFGDGGQYLIEAITAHLGSHWERWLAWPNSVLHSGNPA</sequence>
<evidence type="ECO:0000256" key="1">
    <source>
        <dbReference type="ARBA" id="ARBA00023242"/>
    </source>
</evidence>
<evidence type="ECO:0000313" key="4">
    <source>
        <dbReference type="EMBL" id="KAH7131056.1"/>
    </source>
</evidence>
<dbReference type="SMART" id="SM00066">
    <property type="entry name" value="GAL4"/>
    <property type="match status" value="1"/>
</dbReference>
<dbReference type="InterPro" id="IPR036864">
    <property type="entry name" value="Zn2-C6_fun-type_DNA-bd_sf"/>
</dbReference>
<feature type="compositionally biased region" description="Low complexity" evidence="2">
    <location>
        <begin position="87"/>
        <end position="98"/>
    </location>
</feature>
<dbReference type="GO" id="GO:0008270">
    <property type="term" value="F:zinc ion binding"/>
    <property type="evidence" value="ECO:0007669"/>
    <property type="project" value="InterPro"/>
</dbReference>
<dbReference type="PANTHER" id="PTHR47784:SF4">
    <property type="entry name" value="ZN(II)2CYS6 TRANSCRIPTION FACTOR (EUROFUNG)"/>
    <property type="match status" value="1"/>
</dbReference>
<proteinExistence type="predicted"/>
<dbReference type="AlphaFoldDB" id="A0A9P9ISR0"/>
<dbReference type="InterPro" id="IPR001138">
    <property type="entry name" value="Zn2Cys6_DnaBD"/>
</dbReference>
<feature type="region of interest" description="Disordered" evidence="2">
    <location>
        <begin position="1"/>
        <end position="27"/>
    </location>
</feature>
<dbReference type="GO" id="GO:0001228">
    <property type="term" value="F:DNA-binding transcription activator activity, RNA polymerase II-specific"/>
    <property type="evidence" value="ECO:0007669"/>
    <property type="project" value="TreeGrafter"/>
</dbReference>
<dbReference type="PROSITE" id="PS50048">
    <property type="entry name" value="ZN2_CY6_FUNGAL_2"/>
    <property type="match status" value="1"/>
</dbReference>
<dbReference type="Proteomes" id="UP000738349">
    <property type="component" value="Unassembled WGS sequence"/>
</dbReference>